<evidence type="ECO:0000313" key="2">
    <source>
        <dbReference type="EMBL" id="KZV84141.1"/>
    </source>
</evidence>
<dbReference type="AlphaFoldDB" id="A0A165DB13"/>
<feature type="compositionally biased region" description="Low complexity" evidence="1">
    <location>
        <begin position="105"/>
        <end position="122"/>
    </location>
</feature>
<organism evidence="2 3">
    <name type="scientific">Exidia glandulosa HHB12029</name>
    <dbReference type="NCBI Taxonomy" id="1314781"/>
    <lineage>
        <taxon>Eukaryota</taxon>
        <taxon>Fungi</taxon>
        <taxon>Dikarya</taxon>
        <taxon>Basidiomycota</taxon>
        <taxon>Agaricomycotina</taxon>
        <taxon>Agaricomycetes</taxon>
        <taxon>Auriculariales</taxon>
        <taxon>Exidiaceae</taxon>
        <taxon>Exidia</taxon>
    </lineage>
</organism>
<dbReference type="EMBL" id="KV426239">
    <property type="protein sequence ID" value="KZV84141.1"/>
    <property type="molecule type" value="Genomic_DNA"/>
</dbReference>
<dbReference type="OrthoDB" id="332863at2759"/>
<sequence>MRRLASVYHAGDTGYVTPRGPAPFFAEIGERFGPLDLVLVPIWRGGSPGLVAAMGLCDEVLGLETQVLNRETADALNCESVDAGAGLLLLGKTPGGVLRKLTSLSNHGSGSNSRAGSSAGSGDEAEPDGREGEHEAGRWKDKDSQSTVSLGSQHPPPVSQN</sequence>
<dbReference type="InterPro" id="IPR036866">
    <property type="entry name" value="RibonucZ/Hydroxyglut_hydro"/>
</dbReference>
<keyword evidence="3" id="KW-1185">Reference proteome</keyword>
<dbReference type="InParanoid" id="A0A165DB13"/>
<evidence type="ECO:0000256" key="1">
    <source>
        <dbReference type="SAM" id="MobiDB-lite"/>
    </source>
</evidence>
<feature type="region of interest" description="Disordered" evidence="1">
    <location>
        <begin position="100"/>
        <end position="161"/>
    </location>
</feature>
<proteinExistence type="predicted"/>
<name>A0A165DB13_EXIGL</name>
<dbReference type="Proteomes" id="UP000077266">
    <property type="component" value="Unassembled WGS sequence"/>
</dbReference>
<evidence type="ECO:0000313" key="3">
    <source>
        <dbReference type="Proteomes" id="UP000077266"/>
    </source>
</evidence>
<feature type="compositionally biased region" description="Basic and acidic residues" evidence="1">
    <location>
        <begin position="127"/>
        <end position="144"/>
    </location>
</feature>
<gene>
    <name evidence="2" type="ORF">EXIGLDRAFT_700742</name>
</gene>
<reference evidence="2 3" key="1">
    <citation type="journal article" date="2016" name="Mol. Biol. Evol.">
        <title>Comparative Genomics of Early-Diverging Mushroom-Forming Fungi Provides Insights into the Origins of Lignocellulose Decay Capabilities.</title>
        <authorList>
            <person name="Nagy L.G."/>
            <person name="Riley R."/>
            <person name="Tritt A."/>
            <person name="Adam C."/>
            <person name="Daum C."/>
            <person name="Floudas D."/>
            <person name="Sun H."/>
            <person name="Yadav J.S."/>
            <person name="Pangilinan J."/>
            <person name="Larsson K.H."/>
            <person name="Matsuura K."/>
            <person name="Barry K."/>
            <person name="Labutti K."/>
            <person name="Kuo R."/>
            <person name="Ohm R.A."/>
            <person name="Bhattacharya S.S."/>
            <person name="Shirouzu T."/>
            <person name="Yoshinaga Y."/>
            <person name="Martin F.M."/>
            <person name="Grigoriev I.V."/>
            <person name="Hibbett D.S."/>
        </authorList>
    </citation>
    <scope>NUCLEOTIDE SEQUENCE [LARGE SCALE GENOMIC DNA]</scope>
    <source>
        <strain evidence="2 3">HHB12029</strain>
    </source>
</reference>
<protein>
    <submittedName>
        <fullName evidence="2">Uncharacterized protein</fullName>
    </submittedName>
</protein>
<accession>A0A165DB13</accession>
<dbReference type="Gene3D" id="3.60.15.10">
    <property type="entry name" value="Ribonuclease Z/Hydroxyacylglutathione hydrolase-like"/>
    <property type="match status" value="1"/>
</dbReference>